<dbReference type="KEGG" id="adl:AURDEDRAFT_175767"/>
<feature type="transmembrane region" description="Helical" evidence="1">
    <location>
        <begin position="66"/>
        <end position="87"/>
    </location>
</feature>
<evidence type="ECO:0000256" key="1">
    <source>
        <dbReference type="SAM" id="Phobius"/>
    </source>
</evidence>
<gene>
    <name evidence="2" type="ORF">AURDEDRAFT_175767</name>
</gene>
<keyword evidence="1" id="KW-1133">Transmembrane helix</keyword>
<keyword evidence="3" id="KW-1185">Reference proteome</keyword>
<dbReference type="InParanoid" id="J0CX06"/>
<proteinExistence type="predicted"/>
<keyword evidence="1" id="KW-0812">Transmembrane</keyword>
<reference evidence="3" key="1">
    <citation type="journal article" date="2012" name="Science">
        <title>The Paleozoic origin of enzymatic lignin decomposition reconstructed from 31 fungal genomes.</title>
        <authorList>
            <person name="Floudas D."/>
            <person name="Binder M."/>
            <person name="Riley R."/>
            <person name="Barry K."/>
            <person name="Blanchette R.A."/>
            <person name="Henrissat B."/>
            <person name="Martinez A.T."/>
            <person name="Otillar R."/>
            <person name="Spatafora J.W."/>
            <person name="Yadav J.S."/>
            <person name="Aerts A."/>
            <person name="Benoit I."/>
            <person name="Boyd A."/>
            <person name="Carlson A."/>
            <person name="Copeland A."/>
            <person name="Coutinho P.M."/>
            <person name="de Vries R.P."/>
            <person name="Ferreira P."/>
            <person name="Findley K."/>
            <person name="Foster B."/>
            <person name="Gaskell J."/>
            <person name="Glotzer D."/>
            <person name="Gorecki P."/>
            <person name="Heitman J."/>
            <person name="Hesse C."/>
            <person name="Hori C."/>
            <person name="Igarashi K."/>
            <person name="Jurgens J.A."/>
            <person name="Kallen N."/>
            <person name="Kersten P."/>
            <person name="Kohler A."/>
            <person name="Kuees U."/>
            <person name="Kumar T.K.A."/>
            <person name="Kuo A."/>
            <person name="LaButti K."/>
            <person name="Larrondo L.F."/>
            <person name="Lindquist E."/>
            <person name="Ling A."/>
            <person name="Lombard V."/>
            <person name="Lucas S."/>
            <person name="Lundell T."/>
            <person name="Martin R."/>
            <person name="McLaughlin D.J."/>
            <person name="Morgenstern I."/>
            <person name="Morin E."/>
            <person name="Murat C."/>
            <person name="Nagy L.G."/>
            <person name="Nolan M."/>
            <person name="Ohm R.A."/>
            <person name="Patyshakuliyeva A."/>
            <person name="Rokas A."/>
            <person name="Ruiz-Duenas F.J."/>
            <person name="Sabat G."/>
            <person name="Salamov A."/>
            <person name="Samejima M."/>
            <person name="Schmutz J."/>
            <person name="Slot J.C."/>
            <person name="St John F."/>
            <person name="Stenlid J."/>
            <person name="Sun H."/>
            <person name="Sun S."/>
            <person name="Syed K."/>
            <person name="Tsang A."/>
            <person name="Wiebenga A."/>
            <person name="Young D."/>
            <person name="Pisabarro A."/>
            <person name="Eastwood D.C."/>
            <person name="Martin F."/>
            <person name="Cullen D."/>
            <person name="Grigoriev I.V."/>
            <person name="Hibbett D.S."/>
        </authorList>
    </citation>
    <scope>NUCLEOTIDE SEQUENCE [LARGE SCALE GENOMIC DNA]</scope>
    <source>
        <strain evidence="3">TFB10046</strain>
    </source>
</reference>
<feature type="transmembrane region" description="Helical" evidence="1">
    <location>
        <begin position="107"/>
        <end position="126"/>
    </location>
</feature>
<accession>J0CX06</accession>
<protein>
    <submittedName>
        <fullName evidence="2">Uncharacterized protein</fullName>
    </submittedName>
</protein>
<name>J0CX06_AURST</name>
<dbReference type="OrthoDB" id="3341843at2759"/>
<evidence type="ECO:0000313" key="3">
    <source>
        <dbReference type="Proteomes" id="UP000006514"/>
    </source>
</evidence>
<evidence type="ECO:0000313" key="2">
    <source>
        <dbReference type="EMBL" id="EJD35189.1"/>
    </source>
</evidence>
<dbReference type="EMBL" id="JH687901">
    <property type="protein sequence ID" value="EJD35189.1"/>
    <property type="molecule type" value="Genomic_DNA"/>
</dbReference>
<sequence>MTITVQTPSTATLKNSFPTSRAISQHRLTALFVVPYVRNTIFVRASQLVPSLKGCVIAQSPRRIAFGWMTLTLFELVIVILTLIKGIEQFRLGHASNLITSLYRDGILYFIYLFALSLGNMLSIFIAPSEYVVLFGVAQRAFNAILSCRIIMHLQAALGRGGNRATVSSNGHGLLSTMPVFTETGTLSQTRAVIPGQARMYGFGGQPASSRV</sequence>
<dbReference type="Proteomes" id="UP000006514">
    <property type="component" value="Unassembled WGS sequence"/>
</dbReference>
<organism evidence="2 3">
    <name type="scientific">Auricularia subglabra (strain TFB-10046 / SS5)</name>
    <name type="common">White-rot fungus</name>
    <name type="synonym">Auricularia delicata (strain TFB10046)</name>
    <dbReference type="NCBI Taxonomy" id="717982"/>
    <lineage>
        <taxon>Eukaryota</taxon>
        <taxon>Fungi</taxon>
        <taxon>Dikarya</taxon>
        <taxon>Basidiomycota</taxon>
        <taxon>Agaricomycotina</taxon>
        <taxon>Agaricomycetes</taxon>
        <taxon>Auriculariales</taxon>
        <taxon>Auriculariaceae</taxon>
        <taxon>Auricularia</taxon>
    </lineage>
</organism>
<keyword evidence="1" id="KW-0472">Membrane</keyword>
<dbReference type="AlphaFoldDB" id="J0CX06"/>